<dbReference type="EMBL" id="ML769679">
    <property type="protein sequence ID" value="KAE9389865.1"/>
    <property type="molecule type" value="Genomic_DNA"/>
</dbReference>
<sequence>MCRWVFYLGQQELLLEDLLIKPNHAIVEQVNVRFLPGLYYGLEESDKEAMAASNNYLNAHGFGVAWYTTKLSEFDPSIKGMHPALFKTIAPISTDIAFHQLCGHTASRCVLSHIRAASFPPVVEINNHPFVFGKYSFMHNGGVNCFDIIRFDVLRRIQQLQNIVKAHPHAVSSAVDGNYIFGIRGNADTEHVATLYFAHLDIVKAGIITATQSNKNRESSGHGAAASAPTVDYDGDSTDAMLLALINTINDIHRIQRIHKVGPFTPGDDRVGNSLNFCISDGGEQMLVLRWKDALKGFPPSLYLSLTAGEKLNRKYHPEPPKPAAANDVHNEDVQIDTLEKLVERYENMPPSRQGRHVIVGSEPCTRDVEDWGLFNPNQCVALDKSGKLRIIDMAKFFREGREHEFHKHQFSHVLDHISNNPWMDKTASDSIGISEHTVGLPQGESYPVFEVDFQLK</sequence>
<dbReference type="GO" id="GO:0008242">
    <property type="term" value="F:omega peptidase activity"/>
    <property type="evidence" value="ECO:0007669"/>
    <property type="project" value="TreeGrafter"/>
</dbReference>
<dbReference type="GO" id="GO:0006751">
    <property type="term" value="P:glutathione catabolic process"/>
    <property type="evidence" value="ECO:0007669"/>
    <property type="project" value="TreeGrafter"/>
</dbReference>
<evidence type="ECO:0000313" key="3">
    <source>
        <dbReference type="Proteomes" id="UP000799118"/>
    </source>
</evidence>
<dbReference type="SUPFAM" id="SSF56235">
    <property type="entry name" value="N-terminal nucleophile aminohydrolases (Ntn hydrolases)"/>
    <property type="match status" value="1"/>
</dbReference>
<name>A0A6A4GXU7_9AGAR</name>
<dbReference type="Gene3D" id="3.60.20.10">
    <property type="entry name" value="Glutamine Phosphoribosylpyrophosphate, subunit 1, domain 1"/>
    <property type="match status" value="1"/>
</dbReference>
<dbReference type="OrthoDB" id="444432at2759"/>
<dbReference type="CDD" id="cd01908">
    <property type="entry name" value="YafJ"/>
    <property type="match status" value="1"/>
</dbReference>
<dbReference type="PROSITE" id="PS51278">
    <property type="entry name" value="GATASE_TYPE_2"/>
    <property type="match status" value="1"/>
</dbReference>
<keyword evidence="3" id="KW-1185">Reference proteome</keyword>
<dbReference type="PANTHER" id="PTHR43187">
    <property type="entry name" value="GLUTAMINE AMIDOTRANSFERASE DUG3-RELATED"/>
    <property type="match status" value="1"/>
</dbReference>
<dbReference type="InterPro" id="IPR029055">
    <property type="entry name" value="Ntn_hydrolases_N"/>
</dbReference>
<gene>
    <name evidence="2" type="ORF">BT96DRAFT_1024863</name>
</gene>
<evidence type="ECO:0000259" key="1">
    <source>
        <dbReference type="PROSITE" id="PS51278"/>
    </source>
</evidence>
<evidence type="ECO:0000313" key="2">
    <source>
        <dbReference type="EMBL" id="KAE9389865.1"/>
    </source>
</evidence>
<dbReference type="InterPro" id="IPR052373">
    <property type="entry name" value="Gamma-glu_amide_hydrolase"/>
</dbReference>
<organism evidence="2 3">
    <name type="scientific">Gymnopus androsaceus JB14</name>
    <dbReference type="NCBI Taxonomy" id="1447944"/>
    <lineage>
        <taxon>Eukaryota</taxon>
        <taxon>Fungi</taxon>
        <taxon>Dikarya</taxon>
        <taxon>Basidiomycota</taxon>
        <taxon>Agaricomycotina</taxon>
        <taxon>Agaricomycetes</taxon>
        <taxon>Agaricomycetidae</taxon>
        <taxon>Agaricales</taxon>
        <taxon>Marasmiineae</taxon>
        <taxon>Omphalotaceae</taxon>
        <taxon>Gymnopus</taxon>
    </lineage>
</organism>
<dbReference type="GO" id="GO:0061672">
    <property type="term" value="C:glutathione hydrolase complex"/>
    <property type="evidence" value="ECO:0007669"/>
    <property type="project" value="TreeGrafter"/>
</dbReference>
<accession>A0A6A4GXU7</accession>
<dbReference type="InterPro" id="IPR017932">
    <property type="entry name" value="GATase_2_dom"/>
</dbReference>
<proteinExistence type="predicted"/>
<reference evidence="2" key="1">
    <citation type="journal article" date="2019" name="Environ. Microbiol.">
        <title>Fungal ecological strategies reflected in gene transcription - a case study of two litter decomposers.</title>
        <authorList>
            <person name="Barbi F."/>
            <person name="Kohler A."/>
            <person name="Barry K."/>
            <person name="Baskaran P."/>
            <person name="Daum C."/>
            <person name="Fauchery L."/>
            <person name="Ihrmark K."/>
            <person name="Kuo A."/>
            <person name="LaButti K."/>
            <person name="Lipzen A."/>
            <person name="Morin E."/>
            <person name="Grigoriev I.V."/>
            <person name="Henrissat B."/>
            <person name="Lindahl B."/>
            <person name="Martin F."/>
        </authorList>
    </citation>
    <scope>NUCLEOTIDE SEQUENCE</scope>
    <source>
        <strain evidence="2">JB14</strain>
    </source>
</reference>
<dbReference type="GO" id="GO:0005737">
    <property type="term" value="C:cytoplasm"/>
    <property type="evidence" value="ECO:0007669"/>
    <property type="project" value="TreeGrafter"/>
</dbReference>
<dbReference type="Proteomes" id="UP000799118">
    <property type="component" value="Unassembled WGS sequence"/>
</dbReference>
<dbReference type="PANTHER" id="PTHR43187:SF1">
    <property type="entry name" value="GLUTAMINE AMIDOTRANSFERASE DUG3-RELATED"/>
    <property type="match status" value="1"/>
</dbReference>
<protein>
    <submittedName>
        <fullName evidence="2">N-terminal nucleophile aminohydrolase</fullName>
    </submittedName>
</protein>
<feature type="domain" description="Glutamine amidotransferase type-2" evidence="1">
    <location>
        <begin position="2"/>
        <end position="395"/>
    </location>
</feature>
<dbReference type="AlphaFoldDB" id="A0A6A4GXU7"/>